<feature type="compositionally biased region" description="Basic residues" evidence="1">
    <location>
        <begin position="16"/>
        <end position="28"/>
    </location>
</feature>
<name>A0ABP7UCN3_9BACT</name>
<reference evidence="3" key="1">
    <citation type="journal article" date="2019" name="Int. J. Syst. Evol. Microbiol.">
        <title>The Global Catalogue of Microorganisms (GCM) 10K type strain sequencing project: providing services to taxonomists for standard genome sequencing and annotation.</title>
        <authorList>
            <consortium name="The Broad Institute Genomics Platform"/>
            <consortium name="The Broad Institute Genome Sequencing Center for Infectious Disease"/>
            <person name="Wu L."/>
            <person name="Ma J."/>
        </authorList>
    </citation>
    <scope>NUCLEOTIDE SEQUENCE [LARGE SCALE GENOMIC DNA]</scope>
    <source>
        <strain evidence="3">JCM 17225</strain>
    </source>
</reference>
<dbReference type="Proteomes" id="UP001501469">
    <property type="component" value="Unassembled WGS sequence"/>
</dbReference>
<protein>
    <submittedName>
        <fullName evidence="2">Uncharacterized protein</fullName>
    </submittedName>
</protein>
<dbReference type="EMBL" id="BAABDK010000021">
    <property type="protein sequence ID" value="GAA4040017.1"/>
    <property type="molecule type" value="Genomic_DNA"/>
</dbReference>
<feature type="region of interest" description="Disordered" evidence="1">
    <location>
        <begin position="1"/>
        <end position="29"/>
    </location>
</feature>
<comment type="caution">
    <text evidence="2">The sequence shown here is derived from an EMBL/GenBank/DDBJ whole genome shotgun (WGS) entry which is preliminary data.</text>
</comment>
<proteinExistence type="predicted"/>
<evidence type="ECO:0000313" key="2">
    <source>
        <dbReference type="EMBL" id="GAA4040017.1"/>
    </source>
</evidence>
<gene>
    <name evidence="2" type="ORF">GCM10022409_27310</name>
</gene>
<accession>A0ABP7UCN3</accession>
<organism evidence="2 3">
    <name type="scientific">Hymenobacter glaciei</name>
    <dbReference type="NCBI Taxonomy" id="877209"/>
    <lineage>
        <taxon>Bacteria</taxon>
        <taxon>Pseudomonadati</taxon>
        <taxon>Bacteroidota</taxon>
        <taxon>Cytophagia</taxon>
        <taxon>Cytophagales</taxon>
        <taxon>Hymenobacteraceae</taxon>
        <taxon>Hymenobacter</taxon>
    </lineage>
</organism>
<sequence>MGAAGEAEASEAGSIRRGKSGRNRRRKVATSPLVWLSQGQCTQAAAPQSSLLPGAEHCFLRAGTPAKAVNHFILFRPSNNQN</sequence>
<keyword evidence="3" id="KW-1185">Reference proteome</keyword>
<evidence type="ECO:0000313" key="3">
    <source>
        <dbReference type="Proteomes" id="UP001501469"/>
    </source>
</evidence>
<feature type="compositionally biased region" description="Low complexity" evidence="1">
    <location>
        <begin position="1"/>
        <end position="15"/>
    </location>
</feature>
<evidence type="ECO:0000256" key="1">
    <source>
        <dbReference type="SAM" id="MobiDB-lite"/>
    </source>
</evidence>